<sequence length="529" mass="60962">MKKILVLILFCFALYAEENVTLEQNISQNLQNNELIKDISNLDNSLKNNIWITRYANYNTYQRLIDELEKNENELKKLDKSSRRGSDIIKRIQTLKEQINLLKEYEKTPFSNMLAAPEMDTPPRITSPVALISGFSYIKKIKSDKIEYQRHIKELDTLLEKLETKENLLNRLNLIEENEQNRESLNLVKQEIGDFKAAKQIADTTYNVYEKRADEAINLTTSDIKAQFLSMGYTAIIILLTIGLTFIAKFIVKRTITDNERFYTVNKFLNVLNITIIIIILLFSYIENVTYLVTVLGFASAGIAIAMKDMFMSMLGWMVIMFGGSIHVGDRIRVLHDGSEFVGDVIDISLLRLTVFEDVSYSTYKTNRRAGRIIFVPNNYIFTDLIANYAHYGMKTVWDGIDIVISFDSNHKKAVYLARNVVKKYSKGYTDIAKRQMNKLRSQYSIKNPNVEPRIYTFFEPYGINISCWFMSNSYATLALRSTISAEIIEVFLAQDDIKIAYPTQTMFVGKKENPSDHTAHGEQESENI</sequence>
<evidence type="ECO:0000256" key="5">
    <source>
        <dbReference type="SAM" id="Coils"/>
    </source>
</evidence>
<reference evidence="10" key="1">
    <citation type="submission" date="2015-08" db="EMBL/GenBank/DDBJ databases">
        <title>Comparative genomics of the Campylobacter concisus group.</title>
        <authorList>
            <person name="Miller W.G."/>
            <person name="Yee E."/>
            <person name="Chapman M.H."/>
            <person name="Huynh S."/>
            <person name="Bono J.L."/>
            <person name="On S.L.W."/>
            <person name="St Leger J."/>
            <person name="Foster G."/>
            <person name="Parker C.T."/>
        </authorList>
    </citation>
    <scope>NUCLEOTIDE SEQUENCE [LARGE SCALE GENOMIC DNA]</scope>
    <source>
        <strain evidence="10">ATCC 33237</strain>
    </source>
</reference>
<feature type="domain" description="Mechanosensitive ion channel MscS" evidence="7">
    <location>
        <begin position="342"/>
        <end position="390"/>
    </location>
</feature>
<keyword evidence="3 6" id="KW-1133">Transmembrane helix</keyword>
<dbReference type="Pfam" id="PF00924">
    <property type="entry name" value="MS_channel_2nd"/>
    <property type="match status" value="1"/>
</dbReference>
<evidence type="ECO:0000256" key="6">
    <source>
        <dbReference type="SAM" id="Phobius"/>
    </source>
</evidence>
<feature type="transmembrane region" description="Helical" evidence="6">
    <location>
        <begin position="268"/>
        <end position="286"/>
    </location>
</feature>
<dbReference type="GO" id="GO:0016020">
    <property type="term" value="C:membrane"/>
    <property type="evidence" value="ECO:0007669"/>
    <property type="project" value="UniProtKB-SubCell"/>
</dbReference>
<dbReference type="EMBL" id="CP012541">
    <property type="protein sequence ID" value="ALF47585.1"/>
    <property type="molecule type" value="Genomic_DNA"/>
</dbReference>
<feature type="coiled-coil region" evidence="5">
    <location>
        <begin position="145"/>
        <end position="182"/>
    </location>
</feature>
<dbReference type="KEGG" id="ccoc:CCON33237_0903"/>
<dbReference type="Proteomes" id="UP000066049">
    <property type="component" value="Chromosome"/>
</dbReference>
<dbReference type="GeneID" id="28662579"/>
<dbReference type="GO" id="GO:0008381">
    <property type="term" value="F:mechanosensitive monoatomic ion channel activity"/>
    <property type="evidence" value="ECO:0007669"/>
    <property type="project" value="UniProtKB-ARBA"/>
</dbReference>
<dbReference type="AlphaFoldDB" id="A0A0M4SBG3"/>
<dbReference type="Pfam" id="PF21088">
    <property type="entry name" value="MS_channel_1st"/>
    <property type="match status" value="1"/>
</dbReference>
<dbReference type="InterPro" id="IPR023408">
    <property type="entry name" value="MscS_beta-dom_sf"/>
</dbReference>
<comment type="subcellular location">
    <subcellularLocation>
        <location evidence="1">Membrane</location>
    </subcellularLocation>
</comment>
<name>A0A0M4SBG3_9BACT</name>
<evidence type="ECO:0000256" key="2">
    <source>
        <dbReference type="ARBA" id="ARBA00022692"/>
    </source>
</evidence>
<accession>A0A0M4SBG3</accession>
<evidence type="ECO:0000256" key="3">
    <source>
        <dbReference type="ARBA" id="ARBA00022989"/>
    </source>
</evidence>
<evidence type="ECO:0000259" key="7">
    <source>
        <dbReference type="Pfam" id="PF00924"/>
    </source>
</evidence>
<evidence type="ECO:0000313" key="9">
    <source>
        <dbReference type="EMBL" id="ALF47585.1"/>
    </source>
</evidence>
<dbReference type="PATRIC" id="fig|199.248.peg.937"/>
<dbReference type="PANTHER" id="PTHR30566:SF5">
    <property type="entry name" value="MECHANOSENSITIVE ION CHANNEL PROTEIN 1, MITOCHONDRIAL-RELATED"/>
    <property type="match status" value="1"/>
</dbReference>
<evidence type="ECO:0000256" key="4">
    <source>
        <dbReference type="ARBA" id="ARBA00023136"/>
    </source>
</evidence>
<dbReference type="SUPFAM" id="SSF50182">
    <property type="entry name" value="Sm-like ribonucleoproteins"/>
    <property type="match status" value="1"/>
</dbReference>
<evidence type="ECO:0000313" key="10">
    <source>
        <dbReference type="Proteomes" id="UP000066049"/>
    </source>
</evidence>
<keyword evidence="4 6" id="KW-0472">Membrane</keyword>
<keyword evidence="2 6" id="KW-0812">Transmembrane</keyword>
<dbReference type="InterPro" id="IPR049142">
    <property type="entry name" value="MS_channel_1st"/>
</dbReference>
<keyword evidence="5" id="KW-0175">Coiled coil</keyword>
<organism evidence="9 10">
    <name type="scientific">Campylobacter concisus</name>
    <dbReference type="NCBI Taxonomy" id="199"/>
    <lineage>
        <taxon>Bacteria</taxon>
        <taxon>Pseudomonadati</taxon>
        <taxon>Campylobacterota</taxon>
        <taxon>Epsilonproteobacteria</taxon>
        <taxon>Campylobacterales</taxon>
        <taxon>Campylobacteraceae</taxon>
        <taxon>Campylobacter</taxon>
    </lineage>
</organism>
<feature type="domain" description="Mechanosensitive ion channel transmembrane helices 2/3" evidence="8">
    <location>
        <begin position="267"/>
        <end position="308"/>
    </location>
</feature>
<feature type="transmembrane region" description="Helical" evidence="6">
    <location>
        <begin position="228"/>
        <end position="247"/>
    </location>
</feature>
<dbReference type="RefSeq" id="WP_054196591.1">
    <property type="nucleotide sequence ID" value="NZ_CABMKQ010000036.1"/>
</dbReference>
<proteinExistence type="predicted"/>
<evidence type="ECO:0000259" key="8">
    <source>
        <dbReference type="Pfam" id="PF21088"/>
    </source>
</evidence>
<dbReference type="InterPro" id="IPR006685">
    <property type="entry name" value="MscS_channel_2nd"/>
</dbReference>
<gene>
    <name evidence="9" type="ORF">CCON33237_0903</name>
</gene>
<dbReference type="Gene3D" id="2.30.30.60">
    <property type="match status" value="1"/>
</dbReference>
<evidence type="ECO:0000256" key="1">
    <source>
        <dbReference type="ARBA" id="ARBA00004370"/>
    </source>
</evidence>
<dbReference type="PANTHER" id="PTHR30566">
    <property type="entry name" value="YNAI-RELATED MECHANOSENSITIVE ION CHANNEL"/>
    <property type="match status" value="1"/>
</dbReference>
<protein>
    <submittedName>
        <fullName evidence="9">Mechanosensitive ion channel family protein</fullName>
    </submittedName>
</protein>
<dbReference type="InterPro" id="IPR010920">
    <property type="entry name" value="LSM_dom_sf"/>
</dbReference>